<dbReference type="InterPro" id="IPR012347">
    <property type="entry name" value="Ferritin-like"/>
</dbReference>
<dbReference type="Proteomes" id="UP000198693">
    <property type="component" value="Unassembled WGS sequence"/>
</dbReference>
<organism evidence="1 2">
    <name type="scientific">Halomonas korlensis</name>
    <dbReference type="NCBI Taxonomy" id="463301"/>
    <lineage>
        <taxon>Bacteria</taxon>
        <taxon>Pseudomonadati</taxon>
        <taxon>Pseudomonadota</taxon>
        <taxon>Gammaproteobacteria</taxon>
        <taxon>Oceanospirillales</taxon>
        <taxon>Halomonadaceae</taxon>
        <taxon>Halomonas</taxon>
    </lineage>
</organism>
<protein>
    <submittedName>
        <fullName evidence="1">Ferritin-like metal-binding protein YciE</fullName>
    </submittedName>
</protein>
<dbReference type="EMBL" id="FPBP01000002">
    <property type="protein sequence ID" value="SFU44952.1"/>
    <property type="molecule type" value="Genomic_DNA"/>
</dbReference>
<sequence length="170" mass="19208">MNEKAREHLQDWLRDAHAMEKQADQMLRGQASRLEHYPELKARIEQHIQETQGQIDLLEGVIDQANMSTSAVKDMGAKFTAVGQSLGGMFASDEVVKGGVASYTFEHFEIANYRALILTAEHCGETEIMRVCEKILKEEEAMAKWLEDNLPAVTRAFLARDESDDLPSKR</sequence>
<dbReference type="STRING" id="463301.SAMN04487955_102362"/>
<dbReference type="SUPFAM" id="SSF47240">
    <property type="entry name" value="Ferritin-like"/>
    <property type="match status" value="1"/>
</dbReference>
<evidence type="ECO:0000313" key="2">
    <source>
        <dbReference type="Proteomes" id="UP000198693"/>
    </source>
</evidence>
<dbReference type="InterPro" id="IPR010287">
    <property type="entry name" value="DUF892_YciF-like"/>
</dbReference>
<name>A0A1I7G938_9GAMM</name>
<proteinExistence type="predicted"/>
<gene>
    <name evidence="1" type="ORF">SAMN04487955_102362</name>
</gene>
<dbReference type="AlphaFoldDB" id="A0A1I7G938"/>
<accession>A0A1I7G938</accession>
<dbReference type="OrthoDB" id="7273732at2"/>
<keyword evidence="2" id="KW-1185">Reference proteome</keyword>
<dbReference type="Gene3D" id="1.20.1260.10">
    <property type="match status" value="1"/>
</dbReference>
<dbReference type="RefSeq" id="WP_089793332.1">
    <property type="nucleotide sequence ID" value="NZ_FPBP01000002.1"/>
</dbReference>
<dbReference type="Pfam" id="PF05974">
    <property type="entry name" value="DUF892"/>
    <property type="match status" value="1"/>
</dbReference>
<evidence type="ECO:0000313" key="1">
    <source>
        <dbReference type="EMBL" id="SFU44952.1"/>
    </source>
</evidence>
<reference evidence="2" key="1">
    <citation type="submission" date="2016-10" db="EMBL/GenBank/DDBJ databases">
        <authorList>
            <person name="Varghese N."/>
            <person name="Submissions S."/>
        </authorList>
    </citation>
    <scope>NUCLEOTIDE SEQUENCE [LARGE SCALE GENOMIC DNA]</scope>
    <source>
        <strain evidence="2">CGMCC 1.6981</strain>
    </source>
</reference>
<dbReference type="InterPro" id="IPR009078">
    <property type="entry name" value="Ferritin-like_SF"/>
</dbReference>